<feature type="transmembrane region" description="Helical" evidence="1">
    <location>
        <begin position="58"/>
        <end position="75"/>
    </location>
</feature>
<dbReference type="RefSeq" id="WP_079541360.1">
    <property type="nucleotide sequence ID" value="NZ_CP171111.1"/>
</dbReference>
<reference evidence="3" key="1">
    <citation type="submission" date="2016-04" db="EMBL/GenBank/DDBJ databases">
        <authorList>
            <person name="Tagini F."/>
        </authorList>
    </citation>
    <scope>NUCLEOTIDE SEQUENCE [LARGE SCALE GENOMIC DNA]</scope>
    <source>
        <strain evidence="3">CHUV0807</strain>
    </source>
</reference>
<dbReference type="AlphaFoldDB" id="A0A1C3H5F2"/>
<dbReference type="EMBL" id="FKLO01000061">
    <property type="protein sequence ID" value="SAM67430.1"/>
    <property type="molecule type" value="Genomic_DNA"/>
</dbReference>
<feature type="transmembrane region" description="Helical" evidence="1">
    <location>
        <begin position="24"/>
        <end position="46"/>
    </location>
</feature>
<protein>
    <submittedName>
        <fullName evidence="2">Uncharacterized protein</fullName>
    </submittedName>
</protein>
<keyword evidence="1" id="KW-0812">Transmembrane</keyword>
<gene>
    <name evidence="2" type="ORF">CHUV0807_1807</name>
</gene>
<name>A0A1C3H5F2_9GAMM</name>
<evidence type="ECO:0000313" key="3">
    <source>
        <dbReference type="Proteomes" id="UP000190837"/>
    </source>
</evidence>
<evidence type="ECO:0000256" key="1">
    <source>
        <dbReference type="SAM" id="Phobius"/>
    </source>
</evidence>
<organism evidence="2 3">
    <name type="scientific">Cardiobacterium hominis</name>
    <dbReference type="NCBI Taxonomy" id="2718"/>
    <lineage>
        <taxon>Bacteria</taxon>
        <taxon>Pseudomonadati</taxon>
        <taxon>Pseudomonadota</taxon>
        <taxon>Gammaproteobacteria</taxon>
        <taxon>Cardiobacteriales</taxon>
        <taxon>Cardiobacteriaceae</taxon>
        <taxon>Cardiobacterium</taxon>
    </lineage>
</organism>
<keyword evidence="1" id="KW-0472">Membrane</keyword>
<dbReference type="Proteomes" id="UP000190837">
    <property type="component" value="Unassembled WGS sequence"/>
</dbReference>
<sequence length="169" mass="19738">MEAENTNYIEESFRKEYKVSWVEYFRFIAVNFVLYFIGMSIVTSILADILKPLVDKETVILLFMIVMIAILVLGIKNTKSKKLVIDHNGVWKYSGIFPWNRGKNGITWEFIEDAAFYVGFIPWATKSYTVIVRGGYRELNEFTVKYIKNGDDAVGFINDYSRKLRRTSR</sequence>
<proteinExistence type="predicted"/>
<evidence type="ECO:0000313" key="2">
    <source>
        <dbReference type="EMBL" id="SAM67430.1"/>
    </source>
</evidence>
<keyword evidence="1" id="KW-1133">Transmembrane helix</keyword>
<accession>A0A1C3H5F2</accession>